<dbReference type="PANTHER" id="PTHR35294:SF1">
    <property type="entry name" value="OS05G0409000 PROTEIN"/>
    <property type="match status" value="1"/>
</dbReference>
<organism evidence="3 4">
    <name type="scientific">Apatococcus fuscideae</name>
    <dbReference type="NCBI Taxonomy" id="2026836"/>
    <lineage>
        <taxon>Eukaryota</taxon>
        <taxon>Viridiplantae</taxon>
        <taxon>Chlorophyta</taxon>
        <taxon>core chlorophytes</taxon>
        <taxon>Trebouxiophyceae</taxon>
        <taxon>Chlorellales</taxon>
        <taxon>Chlorellaceae</taxon>
        <taxon>Apatococcus</taxon>
    </lineage>
</organism>
<feature type="region of interest" description="Disordered" evidence="1">
    <location>
        <begin position="257"/>
        <end position="330"/>
    </location>
</feature>
<dbReference type="Proteomes" id="UP001485043">
    <property type="component" value="Unassembled WGS sequence"/>
</dbReference>
<feature type="region of interest" description="Disordered" evidence="1">
    <location>
        <begin position="91"/>
        <end position="151"/>
    </location>
</feature>
<evidence type="ECO:0000256" key="1">
    <source>
        <dbReference type="SAM" id="MobiDB-lite"/>
    </source>
</evidence>
<evidence type="ECO:0000313" key="4">
    <source>
        <dbReference type="Proteomes" id="UP001485043"/>
    </source>
</evidence>
<feature type="compositionally biased region" description="Polar residues" evidence="1">
    <location>
        <begin position="604"/>
        <end position="613"/>
    </location>
</feature>
<feature type="domain" description="UBA" evidence="2">
    <location>
        <begin position="460"/>
        <end position="501"/>
    </location>
</feature>
<comment type="caution">
    <text evidence="3">The sequence shown here is derived from an EMBL/GenBank/DDBJ whole genome shotgun (WGS) entry which is preliminary data.</text>
</comment>
<feature type="compositionally biased region" description="Low complexity" evidence="1">
    <location>
        <begin position="268"/>
        <end position="282"/>
    </location>
</feature>
<evidence type="ECO:0000313" key="3">
    <source>
        <dbReference type="EMBL" id="KAK9853385.1"/>
    </source>
</evidence>
<dbReference type="CDD" id="cd15489">
    <property type="entry name" value="PHD_SF"/>
    <property type="match status" value="1"/>
</dbReference>
<name>A0AAW1SQL6_9CHLO</name>
<feature type="compositionally biased region" description="Basic and acidic residues" evidence="1">
    <location>
        <begin position="91"/>
        <end position="104"/>
    </location>
</feature>
<evidence type="ECO:0000259" key="2">
    <source>
        <dbReference type="PROSITE" id="PS50030"/>
    </source>
</evidence>
<keyword evidence="4" id="KW-1185">Reference proteome</keyword>
<accession>A0AAW1SQL6</accession>
<feature type="compositionally biased region" description="Low complexity" evidence="1">
    <location>
        <begin position="566"/>
        <end position="603"/>
    </location>
</feature>
<feature type="compositionally biased region" description="Polar residues" evidence="1">
    <location>
        <begin position="643"/>
        <end position="660"/>
    </location>
</feature>
<reference evidence="3 4" key="1">
    <citation type="journal article" date="2024" name="Nat. Commun.">
        <title>Phylogenomics reveals the evolutionary origins of lichenization in chlorophyte algae.</title>
        <authorList>
            <person name="Puginier C."/>
            <person name="Libourel C."/>
            <person name="Otte J."/>
            <person name="Skaloud P."/>
            <person name="Haon M."/>
            <person name="Grisel S."/>
            <person name="Petersen M."/>
            <person name="Berrin J.G."/>
            <person name="Delaux P.M."/>
            <person name="Dal Grande F."/>
            <person name="Keller J."/>
        </authorList>
    </citation>
    <scope>NUCLEOTIDE SEQUENCE [LARGE SCALE GENOMIC DNA]</scope>
    <source>
        <strain evidence="3 4">SAG 2523</strain>
    </source>
</reference>
<dbReference type="PANTHER" id="PTHR35294">
    <property type="entry name" value="UBIQUITIN-ASSOCIATED/TRANSLATION ELONGATION FACTOR EF1B PROTEIN"/>
    <property type="match status" value="1"/>
</dbReference>
<dbReference type="InterPro" id="IPR015940">
    <property type="entry name" value="UBA"/>
</dbReference>
<feature type="region of interest" description="Disordered" evidence="1">
    <location>
        <begin position="565"/>
        <end position="677"/>
    </location>
</feature>
<proteinExistence type="predicted"/>
<protein>
    <recommendedName>
        <fullName evidence="2">UBA domain-containing protein</fullName>
    </recommendedName>
</protein>
<gene>
    <name evidence="3" type="ORF">WJX84_000866</name>
</gene>
<dbReference type="PROSITE" id="PS50030">
    <property type="entry name" value="UBA"/>
    <property type="match status" value="1"/>
</dbReference>
<feature type="compositionally biased region" description="Basic and acidic residues" evidence="1">
    <location>
        <begin position="305"/>
        <end position="317"/>
    </location>
</feature>
<sequence length="823" mass="87318">MAAVVGRDGIHHIKGLSCDLCGQPCRTDEQTDLNSLTCTYSQCPDESSVYHQDCLDKYLKKIGLERNRRTGFKCPRGSGKGTRYPVTCPGRIDKSHPIHHRNEVAKQAAKASRETLPQKLNTKLEKKPSGKKAAAVSEKKSAPVPMAKPASAKVRQPAAAARPSLAAPAAVPASSASDLKARVVAERQGLKYHSMTNALPVGKASAARLKDLRPRKAAAPARQQTTLLAALEATTVQPAGRPRSRMALAGFGQPEAAKPGVPLHTGPAARMAAEAAAAKSQAPVGLETEDSVDDKLTKTQRRLMRRSERRAAQRAEPELPEDEQSSIQPDLDREDIPVGEELPCKPTNAQSAQLETPALFVHGMTPTEESLQACLKEAQSPDAEVALSSPQVPWSPSPQLKIPELLQEPNLAMPEMDVSPTLSKAAPENIVIGMTEPAGGVVSAQGHAEAGGTLQEALVLAEARRLMEQLQQIGFPAWQAAAAVQHSGADLERGITFLLEGRLESKAAAYRFLEAAGAHLPNIDVSELMQQVGELATAFSLDPEVLEAAVLEADGNIVEGLSRLMDSSSSSSQHSSPTQSHDSPSFDSPLSSSLGRSSSLYASQGPSSCQPSPARSGLLATSLPRPSFELPSYESSPRIPHHSSPNHSQFQGQPQQTASHHSPLYPRSNSINKPPPMFAVLGDQYQYQPVYGFPGAPELPHTHFPLHHLRMDPAPSHLQQLPLNGAHRPSAALPTKSALGGAARVDAVSQRTPFGVDLSSLSAYPGDFGGHGAVDVPQAALLAAAAIASEPEMTRLGDPLLGEAGRAQHNQDLTSLVAALTCR</sequence>
<dbReference type="AlphaFoldDB" id="A0AAW1SQL6"/>
<dbReference type="EMBL" id="JALJOV010001144">
    <property type="protein sequence ID" value="KAK9853385.1"/>
    <property type="molecule type" value="Genomic_DNA"/>
</dbReference>